<comment type="caution">
    <text evidence="4">The sequence shown here is derived from an EMBL/GenBank/DDBJ whole genome shotgun (WGS) entry which is preliminary data.</text>
</comment>
<name>A0A2I0JSF6_PUNGR</name>
<dbReference type="InterPro" id="IPR000269">
    <property type="entry name" value="Cu_amine_oxidase"/>
</dbReference>
<comment type="similarity">
    <text evidence="2">Belongs to the copper/topaquinone oxidase family.</text>
</comment>
<dbReference type="InterPro" id="IPR015798">
    <property type="entry name" value="Cu_amine_oxidase_C"/>
</dbReference>
<evidence type="ECO:0000259" key="3">
    <source>
        <dbReference type="Pfam" id="PF01179"/>
    </source>
</evidence>
<dbReference type="PANTHER" id="PTHR10638">
    <property type="entry name" value="COPPER AMINE OXIDASE"/>
    <property type="match status" value="1"/>
</dbReference>
<evidence type="ECO:0000313" key="4">
    <source>
        <dbReference type="EMBL" id="PKI59235.1"/>
    </source>
</evidence>
<evidence type="ECO:0000313" key="5">
    <source>
        <dbReference type="Proteomes" id="UP000233551"/>
    </source>
</evidence>
<dbReference type="Pfam" id="PF01179">
    <property type="entry name" value="Cu_amine_oxid"/>
    <property type="match status" value="1"/>
</dbReference>
<dbReference type="PANTHER" id="PTHR10638:SF87">
    <property type="entry name" value="AMINE OXIDASE [COPPER-CONTAINING] ALPHA 2, PEROXISOMAL-RELATED"/>
    <property type="match status" value="1"/>
</dbReference>
<comment type="cofactor">
    <cofactor evidence="2">
        <name>Cu cation</name>
        <dbReference type="ChEBI" id="CHEBI:23378"/>
    </cofactor>
    <text evidence="2">Contains 1 topaquinone per subunit.</text>
</comment>
<proteinExistence type="inferred from homology"/>
<sequence>MISTVGNYDYILDWEFKPSGSIKLQTIQSGVYHDHFLTYQLDLDIDGESNSFVKANLVNKCTANDDTPRKSYWTMEKKTTRTEFEACIWLMGSGPSKLVVINPNKRTKVGNNIGYRLIPRTVAGPLLGKVRLIASVSSSQLRSRDWEDRPKSPSVSAPPILILQSSSSPSLASRLGLSSPALLRRLPLRLGLFFLLSFSMTLLHRSRLQLLHSDSSPSLSSPTLLQALFAGEILPWTLLLTKFV</sequence>
<feature type="domain" description="Copper amine oxidase catalytic" evidence="3">
    <location>
        <begin position="28"/>
        <end position="123"/>
    </location>
</feature>
<dbReference type="GO" id="GO:0009753">
    <property type="term" value="P:response to jasmonic acid"/>
    <property type="evidence" value="ECO:0007669"/>
    <property type="project" value="UniProtKB-ARBA"/>
</dbReference>
<protein>
    <recommendedName>
        <fullName evidence="2">Amine oxidase</fullName>
        <ecNumber evidence="2">1.4.3.-</ecNumber>
    </recommendedName>
</protein>
<dbReference type="AlphaFoldDB" id="A0A2I0JSF6"/>
<dbReference type="Proteomes" id="UP000233551">
    <property type="component" value="Unassembled WGS sequence"/>
</dbReference>
<dbReference type="GO" id="GO:0005507">
    <property type="term" value="F:copper ion binding"/>
    <property type="evidence" value="ECO:0007669"/>
    <property type="project" value="InterPro"/>
</dbReference>
<comment type="PTM">
    <text evidence="1 2">Topaquinone (TPQ) is generated by copper-dependent autoxidation of a specific tyrosyl residue.</text>
</comment>
<keyword evidence="2" id="KW-0560">Oxidoreductase</keyword>
<keyword evidence="5" id="KW-1185">Reference proteome</keyword>
<dbReference type="EMBL" id="PGOL01001313">
    <property type="protein sequence ID" value="PKI59235.1"/>
    <property type="molecule type" value="Genomic_DNA"/>
</dbReference>
<reference evidence="4 5" key="1">
    <citation type="submission" date="2017-11" db="EMBL/GenBank/DDBJ databases">
        <title>De-novo sequencing of pomegranate (Punica granatum L.) genome.</title>
        <authorList>
            <person name="Akparov Z."/>
            <person name="Amiraslanov A."/>
            <person name="Hajiyeva S."/>
            <person name="Abbasov M."/>
            <person name="Kaur K."/>
            <person name="Hamwieh A."/>
            <person name="Solovyev V."/>
            <person name="Salamov A."/>
            <person name="Braich B."/>
            <person name="Kosarev P."/>
            <person name="Mahmoud A."/>
            <person name="Hajiyev E."/>
            <person name="Babayeva S."/>
            <person name="Izzatullayeva V."/>
            <person name="Mammadov A."/>
            <person name="Mammadov A."/>
            <person name="Sharifova S."/>
            <person name="Ojaghi J."/>
            <person name="Eynullazada K."/>
            <person name="Bayramov B."/>
            <person name="Abdulazimova A."/>
            <person name="Shahmuradov I."/>
        </authorList>
    </citation>
    <scope>NUCLEOTIDE SEQUENCE [LARGE SCALE GENOMIC DNA]</scope>
    <source>
        <strain evidence="5">cv. AG2017</strain>
        <tissue evidence="4">Leaf</tissue>
    </source>
</reference>
<organism evidence="4 5">
    <name type="scientific">Punica granatum</name>
    <name type="common">Pomegranate</name>
    <dbReference type="NCBI Taxonomy" id="22663"/>
    <lineage>
        <taxon>Eukaryota</taxon>
        <taxon>Viridiplantae</taxon>
        <taxon>Streptophyta</taxon>
        <taxon>Embryophyta</taxon>
        <taxon>Tracheophyta</taxon>
        <taxon>Spermatophyta</taxon>
        <taxon>Magnoliopsida</taxon>
        <taxon>eudicotyledons</taxon>
        <taxon>Gunneridae</taxon>
        <taxon>Pentapetalae</taxon>
        <taxon>rosids</taxon>
        <taxon>malvids</taxon>
        <taxon>Myrtales</taxon>
        <taxon>Lythraceae</taxon>
        <taxon>Punica</taxon>
    </lineage>
</organism>
<keyword evidence="1 2" id="KW-0801">TPQ</keyword>
<dbReference type="GO" id="GO:0009308">
    <property type="term" value="P:amine metabolic process"/>
    <property type="evidence" value="ECO:0007669"/>
    <property type="project" value="UniProtKB-UniRule"/>
</dbReference>
<dbReference type="EC" id="1.4.3.-" evidence="2"/>
<dbReference type="InterPro" id="IPR036460">
    <property type="entry name" value="Cu_amine_oxidase_C_sf"/>
</dbReference>
<accession>A0A2I0JSF6</accession>
<keyword evidence="2" id="KW-0479">Metal-binding</keyword>
<keyword evidence="2" id="KW-0186">Copper</keyword>
<dbReference type="Gene3D" id="2.70.98.20">
    <property type="entry name" value="Copper amine oxidase, catalytic domain"/>
    <property type="match status" value="2"/>
</dbReference>
<dbReference type="GO" id="GO:0008131">
    <property type="term" value="F:primary methylamine oxidase activity"/>
    <property type="evidence" value="ECO:0007669"/>
    <property type="project" value="InterPro"/>
</dbReference>
<evidence type="ECO:0000256" key="2">
    <source>
        <dbReference type="RuleBase" id="RU000672"/>
    </source>
</evidence>
<feature type="modified residue" description="2',4',5'-topaquinone" evidence="1">
    <location>
        <position position="8"/>
    </location>
</feature>
<evidence type="ECO:0000256" key="1">
    <source>
        <dbReference type="PIRSR" id="PIRSR600269-51"/>
    </source>
</evidence>
<dbReference type="SUPFAM" id="SSF49998">
    <property type="entry name" value="Amine oxidase catalytic domain"/>
    <property type="match status" value="1"/>
</dbReference>
<dbReference type="GO" id="GO:0048038">
    <property type="term" value="F:quinone binding"/>
    <property type="evidence" value="ECO:0007669"/>
    <property type="project" value="InterPro"/>
</dbReference>
<gene>
    <name evidence="4" type="ORF">CRG98_020398</name>
</gene>
<dbReference type="STRING" id="22663.A0A2I0JSF6"/>